<dbReference type="EMBL" id="VSDQ01000351">
    <property type="protein sequence ID" value="TYA86387.1"/>
    <property type="molecule type" value="Genomic_DNA"/>
</dbReference>
<proteinExistence type="predicted"/>
<accession>A0A5D0IVN4</accession>
<evidence type="ECO:0000313" key="1">
    <source>
        <dbReference type="EMBL" id="TYA86387.1"/>
    </source>
</evidence>
<protein>
    <submittedName>
        <fullName evidence="1">Serine/threonine protein phosphatase</fullName>
    </submittedName>
</protein>
<feature type="non-terminal residue" evidence="1">
    <location>
        <position position="1"/>
    </location>
</feature>
<reference evidence="1 2" key="1">
    <citation type="submission" date="2019-08" db="EMBL/GenBank/DDBJ databases">
        <title>Seonamhaeicola sediminis sp. nov., isolated from marine sediment.</title>
        <authorList>
            <person name="Cao W.R."/>
        </authorList>
    </citation>
    <scope>NUCLEOTIDE SEQUENCE [LARGE SCALE GENOMIC DNA]</scope>
    <source>
        <strain evidence="1 2">B011</strain>
    </source>
</reference>
<comment type="caution">
    <text evidence="1">The sequence shown here is derived from an EMBL/GenBank/DDBJ whole genome shotgun (WGS) entry which is preliminary data.</text>
</comment>
<dbReference type="InterPro" id="IPR029052">
    <property type="entry name" value="Metallo-depent_PP-like"/>
</dbReference>
<dbReference type="Proteomes" id="UP000323930">
    <property type="component" value="Unassembled WGS sequence"/>
</dbReference>
<keyword evidence="2" id="KW-1185">Reference proteome</keyword>
<gene>
    <name evidence="1" type="ORF">FUA24_04880</name>
</gene>
<dbReference type="Gene3D" id="3.60.21.10">
    <property type="match status" value="1"/>
</dbReference>
<evidence type="ECO:0000313" key="2">
    <source>
        <dbReference type="Proteomes" id="UP000323930"/>
    </source>
</evidence>
<sequence length="58" mass="6471">TPTTNFNIEKPMNAANIWNVDTGAAFKGKLSAMDIDSKKVWQSDNLPSLYPNEMGRNK</sequence>
<name>A0A5D0IVN4_9FLAO</name>
<organism evidence="1 2">
    <name type="scientific">Seonamhaeicola marinus</name>
    <dbReference type="NCBI Taxonomy" id="1912246"/>
    <lineage>
        <taxon>Bacteria</taxon>
        <taxon>Pseudomonadati</taxon>
        <taxon>Bacteroidota</taxon>
        <taxon>Flavobacteriia</taxon>
        <taxon>Flavobacteriales</taxon>
        <taxon>Flavobacteriaceae</taxon>
    </lineage>
</organism>
<dbReference type="AlphaFoldDB" id="A0A5D0IVN4"/>